<feature type="transmembrane region" description="Helical" evidence="2">
    <location>
        <begin position="167"/>
        <end position="188"/>
    </location>
</feature>
<feature type="compositionally biased region" description="Basic and acidic residues" evidence="1">
    <location>
        <begin position="217"/>
        <end position="227"/>
    </location>
</feature>
<protein>
    <submittedName>
        <fullName evidence="4">Helix-turn-helix domain-containing protein</fullName>
    </submittedName>
</protein>
<proteinExistence type="predicted"/>
<evidence type="ECO:0000256" key="1">
    <source>
        <dbReference type="SAM" id="MobiDB-lite"/>
    </source>
</evidence>
<dbReference type="PANTHER" id="PTHR34475">
    <property type="match status" value="1"/>
</dbReference>
<feature type="region of interest" description="Disordered" evidence="1">
    <location>
        <begin position="194"/>
        <end position="235"/>
    </location>
</feature>
<dbReference type="InterPro" id="IPR010982">
    <property type="entry name" value="Lambda_DNA-bd_dom_sf"/>
</dbReference>
<gene>
    <name evidence="4" type="ORF">HFV08_16030</name>
</gene>
<keyword evidence="2" id="KW-0812">Transmembrane</keyword>
<dbReference type="PANTHER" id="PTHR34475:SF1">
    <property type="entry name" value="CYTOSKELETON PROTEIN RODZ"/>
    <property type="match status" value="1"/>
</dbReference>
<evidence type="ECO:0000313" key="5">
    <source>
        <dbReference type="Proteomes" id="UP000772196"/>
    </source>
</evidence>
<sequence length="323" mass="35012">MVSHHGRQRPFRWRKKSRRPVAPLFRTPPRLNLQQVATRSKGAPVSIGNSPEEDSQSDIPSVPDGPSVGESLRQARIEAGLSVEEISAATRVRAPIVQGIEQDDYSRCGGDVYARGHIRTLARAAHLDPDPLIERYDAEHGGRPAPTPATPLFEAERIRRAEPRRPNWTAAMVAAIVVVIGFVGFTLVNGDDKGSGNHEAAEGSTPQTSKPGTKPGHSKDTEAKPDPSESAIAAAPRDKVTVLVDAAEGRSWISAKDHNGRILFDGLLEKGQKKTFQDKQKIDLILGDAGAIQLMVNGKQIEDEFRPGQVERLSYTKGDPEAG</sequence>
<keyword evidence="2" id="KW-0472">Membrane</keyword>
<evidence type="ECO:0000313" key="4">
    <source>
        <dbReference type="EMBL" id="NKI42716.1"/>
    </source>
</evidence>
<dbReference type="Pfam" id="PF13413">
    <property type="entry name" value="HTH_25"/>
    <property type="match status" value="1"/>
</dbReference>
<comment type="caution">
    <text evidence="4">The sequence shown here is derived from an EMBL/GenBank/DDBJ whole genome shotgun (WGS) entry which is preliminary data.</text>
</comment>
<evidence type="ECO:0000256" key="2">
    <source>
        <dbReference type="SAM" id="Phobius"/>
    </source>
</evidence>
<dbReference type="InterPro" id="IPR025194">
    <property type="entry name" value="RodZ-like_C"/>
</dbReference>
<feature type="compositionally biased region" description="Basic residues" evidence="1">
    <location>
        <begin position="1"/>
        <end position="19"/>
    </location>
</feature>
<dbReference type="EMBL" id="JAAWWP010000009">
    <property type="protein sequence ID" value="NKI42716.1"/>
    <property type="molecule type" value="Genomic_DNA"/>
</dbReference>
<feature type="region of interest" description="Disordered" evidence="1">
    <location>
        <begin position="1"/>
        <end position="69"/>
    </location>
</feature>
<dbReference type="Proteomes" id="UP000772196">
    <property type="component" value="Unassembled WGS sequence"/>
</dbReference>
<dbReference type="InterPro" id="IPR050400">
    <property type="entry name" value="Bact_Cytoskel_RodZ"/>
</dbReference>
<dbReference type="Gene3D" id="1.10.260.40">
    <property type="entry name" value="lambda repressor-like DNA-binding domains"/>
    <property type="match status" value="1"/>
</dbReference>
<reference evidence="4 5" key="1">
    <citation type="submission" date="2020-04" db="EMBL/GenBank/DDBJ databases">
        <title>Phylogenetic Diversity and Antibacterial Activity against Ralstonia solanacearum of Endophytic Actinomycete Isolated from Moss.</title>
        <authorList>
            <person name="Zhuang X."/>
        </authorList>
    </citation>
    <scope>NUCLEOTIDE SEQUENCE [LARGE SCALE GENOMIC DNA]</scope>
    <source>
        <strain evidence="4 5">LD120</strain>
    </source>
</reference>
<feature type="domain" description="Cytoskeleton protein RodZ-like C-terminal" evidence="3">
    <location>
        <begin position="247"/>
        <end position="313"/>
    </location>
</feature>
<keyword evidence="5" id="KW-1185">Reference proteome</keyword>
<organism evidence="4 5">
    <name type="scientific">Streptomyces physcomitrii</name>
    <dbReference type="NCBI Taxonomy" id="2724184"/>
    <lineage>
        <taxon>Bacteria</taxon>
        <taxon>Bacillati</taxon>
        <taxon>Actinomycetota</taxon>
        <taxon>Actinomycetes</taxon>
        <taxon>Kitasatosporales</taxon>
        <taxon>Streptomycetaceae</taxon>
        <taxon>Streptomyces</taxon>
    </lineage>
</organism>
<keyword evidence="2" id="KW-1133">Transmembrane helix</keyword>
<accession>A0ABX1H2Y2</accession>
<evidence type="ECO:0000259" key="3">
    <source>
        <dbReference type="Pfam" id="PF13464"/>
    </source>
</evidence>
<dbReference type="Pfam" id="PF13464">
    <property type="entry name" value="RodZ_C"/>
    <property type="match status" value="1"/>
</dbReference>
<feature type="region of interest" description="Disordered" evidence="1">
    <location>
        <begin position="136"/>
        <end position="155"/>
    </location>
</feature>
<name>A0ABX1H2Y2_9ACTN</name>